<comment type="caution">
    <text evidence="1">The sequence shown here is derived from an EMBL/GenBank/DDBJ whole genome shotgun (WGS) entry which is preliminary data.</text>
</comment>
<sequence length="64" mass="7021">MSPAGFVEDVVCGALVFKRIHCEGEAKNGKDRQRSIMLIMNTVTEFEAARAAGRERRAHAAVAF</sequence>
<reference evidence="1 2" key="1">
    <citation type="journal article" date="2013" name="Mar. Genomics">
        <title>Expression of sulfatases in Rhodopirellula baltica and the diversity of sulfatases in the genus Rhodopirellula.</title>
        <authorList>
            <person name="Wegner C.E."/>
            <person name="Richter-Heitmann T."/>
            <person name="Klindworth A."/>
            <person name="Klockow C."/>
            <person name="Richter M."/>
            <person name="Achstetter T."/>
            <person name="Glockner F.O."/>
            <person name="Harder J."/>
        </authorList>
    </citation>
    <scope>NUCLEOTIDE SEQUENCE [LARGE SCALE GENOMIC DNA]</scope>
    <source>
        <strain evidence="1 2">SM1</strain>
    </source>
</reference>
<dbReference type="Proteomes" id="UP000011991">
    <property type="component" value="Unassembled WGS sequence"/>
</dbReference>
<gene>
    <name evidence="1" type="ORF">RMSM_07802</name>
</gene>
<keyword evidence="2" id="KW-1185">Reference proteome</keyword>
<dbReference type="EMBL" id="ANOG01001126">
    <property type="protein sequence ID" value="EMI15274.1"/>
    <property type="molecule type" value="Genomic_DNA"/>
</dbReference>
<dbReference type="AlphaFoldDB" id="M5RMT3"/>
<proteinExistence type="predicted"/>
<accession>M5RMT3</accession>
<evidence type="ECO:0000313" key="1">
    <source>
        <dbReference type="EMBL" id="EMI15274.1"/>
    </source>
</evidence>
<name>M5RMT3_9BACT</name>
<organism evidence="1 2">
    <name type="scientific">Rhodopirellula maiorica SM1</name>
    <dbReference type="NCBI Taxonomy" id="1265738"/>
    <lineage>
        <taxon>Bacteria</taxon>
        <taxon>Pseudomonadati</taxon>
        <taxon>Planctomycetota</taxon>
        <taxon>Planctomycetia</taxon>
        <taxon>Pirellulales</taxon>
        <taxon>Pirellulaceae</taxon>
        <taxon>Novipirellula</taxon>
    </lineage>
</organism>
<evidence type="ECO:0000313" key="2">
    <source>
        <dbReference type="Proteomes" id="UP000011991"/>
    </source>
</evidence>
<dbReference type="PATRIC" id="fig|1265738.3.peg.7789"/>
<protein>
    <submittedName>
        <fullName evidence="1">Uncharacterized protein</fullName>
    </submittedName>
</protein>